<dbReference type="Proteomes" id="UP000886814">
    <property type="component" value="Unassembled WGS sequence"/>
</dbReference>
<dbReference type="Pfam" id="PF18941">
    <property type="entry name" value="DUF5688"/>
    <property type="match status" value="1"/>
</dbReference>
<protein>
    <submittedName>
        <fullName evidence="1">Uncharacterized protein</fullName>
    </submittedName>
</protein>
<dbReference type="AlphaFoldDB" id="A0A9D1PCK7"/>
<comment type="caution">
    <text evidence="1">The sequence shown here is derived from an EMBL/GenBank/DDBJ whole genome shotgun (WGS) entry which is preliminary data.</text>
</comment>
<reference evidence="1" key="1">
    <citation type="journal article" date="2021" name="PeerJ">
        <title>Extensive microbial diversity within the chicken gut microbiome revealed by metagenomics and culture.</title>
        <authorList>
            <person name="Gilroy R."/>
            <person name="Ravi A."/>
            <person name="Getino M."/>
            <person name="Pursley I."/>
            <person name="Horton D.L."/>
            <person name="Alikhan N.F."/>
            <person name="Baker D."/>
            <person name="Gharbi K."/>
            <person name="Hall N."/>
            <person name="Watson M."/>
            <person name="Adriaenssens E.M."/>
            <person name="Foster-Nyarko E."/>
            <person name="Jarju S."/>
            <person name="Secka A."/>
            <person name="Antonio M."/>
            <person name="Oren A."/>
            <person name="Chaudhuri R.R."/>
            <person name="La Ragione R."/>
            <person name="Hildebrand F."/>
            <person name="Pallen M.J."/>
        </authorList>
    </citation>
    <scope>NUCLEOTIDE SEQUENCE</scope>
    <source>
        <strain evidence="1">CHK195-9823</strain>
    </source>
</reference>
<gene>
    <name evidence="1" type="ORF">H9747_05875</name>
</gene>
<dbReference type="InterPro" id="IPR043743">
    <property type="entry name" value="DUF5688"/>
</dbReference>
<organism evidence="1 2">
    <name type="scientific">Candidatus Blautia stercorigallinarum</name>
    <dbReference type="NCBI Taxonomy" id="2838501"/>
    <lineage>
        <taxon>Bacteria</taxon>
        <taxon>Bacillati</taxon>
        <taxon>Bacillota</taxon>
        <taxon>Clostridia</taxon>
        <taxon>Lachnospirales</taxon>
        <taxon>Lachnospiraceae</taxon>
        <taxon>Blautia</taxon>
    </lineage>
</organism>
<evidence type="ECO:0000313" key="1">
    <source>
        <dbReference type="EMBL" id="HIV38516.1"/>
    </source>
</evidence>
<name>A0A9D1PCK7_9FIRM</name>
<reference evidence="1" key="2">
    <citation type="submission" date="2021-04" db="EMBL/GenBank/DDBJ databases">
        <authorList>
            <person name="Gilroy R."/>
        </authorList>
    </citation>
    <scope>NUCLEOTIDE SEQUENCE</scope>
    <source>
        <strain evidence="1">CHK195-9823</strain>
    </source>
</reference>
<evidence type="ECO:0000313" key="2">
    <source>
        <dbReference type="Proteomes" id="UP000886814"/>
    </source>
</evidence>
<proteinExistence type="predicted"/>
<accession>A0A9D1PCK7</accession>
<dbReference type="EMBL" id="DXIQ01000034">
    <property type="protein sequence ID" value="HIV38516.1"/>
    <property type="molecule type" value="Genomic_DNA"/>
</dbReference>
<sequence length="324" mass="37632">MEWSQWMTEYYRDNMEETIRSSLEKFGVTAEIHKEKVMAGGKEAEFYQCVCGERKDFFDGIFFEDVKRLSEGIEEIETDEIIDSLCEGIADQYHYAEANYEKLFDKSITQYLFPVLMNTGLHKCLLSEMPHEDRGEISVALHLGIPTGGESGYDISVTNSMLESWGMTFQEALKQALHNSWFIKQCNVFSNADILRMVNQQIDKEWCGLFQIPEEDTQKAYNIYGKYIQAEAVLLCPDFVDMIHEKMEGDFLVAFMGANEVQIFQEQEDLEDLKFEIEFANERHGFFDYISDQIYSCSKERGLEPLKDISKEKQRSGGEHIPQR</sequence>